<dbReference type="Pfam" id="PF13962">
    <property type="entry name" value="PGG"/>
    <property type="match status" value="6"/>
</dbReference>
<feature type="domain" description="PGG" evidence="8">
    <location>
        <begin position="1017"/>
        <end position="1113"/>
    </location>
</feature>
<sequence length="1164" mass="128576">MAANQLNIPENPSTNFNQYFRFKLGRDPPSDARNTLLVVTTLIVAVTFQAAINPPGGVWQDDKYSPANCTAVTSDNNCTIIRHAGTSVGYYHNKKGHDIFVFVNTLAFSSSTSTILFLLMDSPFQTEVLLAIYSTNAAFGASVSAVQPPKTMKWWLISVAFILPYIIRGSPFQTVIFHLLHELRVCCFSWCCATSNTNDMGDTFKCSLFPIYLQAVFQYYKEAQVAREEDMAPDLLNISSDARNTLLVVTTLIVAVTFQAALNPPAGVWQDDRYDPKQNCTVVPANLNNCTRLAQAGISVLHTRSKIRYGIFIFVNTMAFSSATCTIFNLLLGSGTPFKTETLISIYCMNFAYAASVGAVQPQTPTTWAILLSALFSPYIFRLFSNIIKRHNFCQKMATDPLNITSEARNTLLVVATLIVAVTFQAALNPPAGVWQDDRYDPTENCTVVPANLNNCTRLAQAGISVLHTRSKIRYGIFIFVNTMAFSAATSTIYFLLRGSPFKTETLISIYCMNSAYVASVGAVQPQTPTTWTLLFVALFSPYIFRLFSNIIKRQKVAREQDVPQGPPAGYDIFVFVNTLTLAFSASTNTILYLLLDSPYQTEILLSIYSSNIAYGSSGGAVQPPKTMKWGSLSVAFMFAFQYYKEMAITSDEPRNTLLVVTTLIVAVTFQAALNPPGGVWQDDRYDPEENCTVVPGNLHNCTVIARAGTSVLHSRAKIRYDTFIFVNTLAFSAATSTILFSLLASGTSFRTETLISIYCMNFAYVASVGAVQPQTPKTWAIILGALFAPYIFRQFANIKSTREQDVPQGLSVFQREMATDQPNIPEKPFKNFNEFFLFKLGRDTPSDARNTLLVVTTLIVAVTFQAAINPPAGVWQDDKYSQANCTAVTSDCTIIRHAGTSVLHSRNKAGYDIFIFVNTVAFSAATTTILFLLLDSPFQTEVLLSIYSINSGMVLQLLLCTLQIQVNGSYLQLLTLYHLSSGCLPMATDQPNIPENPSKNFNEYFRFKLGRDSPSDARNTLLVVTTLIVAVTFQAAINPPGGVWQDDKYSPANCTVVTSDNNCTIIRHAGTSVLYYRMKTSYELFLAVNTLAFCAATNTIVYLLLDSPFQTEVMLCIGSTNAAFAAAVAAVHPPKPFNWGLILAAWFLPYILRLFSNLINRYK</sequence>
<evidence type="ECO:0000256" key="3">
    <source>
        <dbReference type="ARBA" id="ARBA00022737"/>
    </source>
</evidence>
<evidence type="ECO:0000256" key="6">
    <source>
        <dbReference type="ARBA" id="ARBA00023136"/>
    </source>
</evidence>
<accession>A0A6N2M9K0</accession>
<feature type="transmembrane region" description="Helical" evidence="7">
    <location>
        <begin position="779"/>
        <end position="797"/>
    </location>
</feature>
<keyword evidence="4 7" id="KW-1133">Transmembrane helix</keyword>
<feature type="transmembrane region" description="Helical" evidence="7">
    <location>
        <begin position="1113"/>
        <end position="1132"/>
    </location>
</feature>
<feature type="transmembrane region" description="Helical" evidence="7">
    <location>
        <begin position="99"/>
        <end position="119"/>
    </location>
</feature>
<feature type="domain" description="PGG" evidence="8">
    <location>
        <begin position="240"/>
        <end position="357"/>
    </location>
</feature>
<keyword evidence="2 7" id="KW-0812">Transmembrane</keyword>
<keyword evidence="6 7" id="KW-0472">Membrane</keyword>
<evidence type="ECO:0000259" key="8">
    <source>
        <dbReference type="Pfam" id="PF13962"/>
    </source>
</evidence>
<feature type="transmembrane region" description="Helical" evidence="7">
    <location>
        <begin position="723"/>
        <end position="744"/>
    </location>
</feature>
<feature type="transmembrane region" description="Helical" evidence="7">
    <location>
        <begin position="914"/>
        <end position="935"/>
    </location>
</feature>
<dbReference type="AlphaFoldDB" id="A0A6N2M9K0"/>
<evidence type="ECO:0000256" key="2">
    <source>
        <dbReference type="ARBA" id="ARBA00022692"/>
    </source>
</evidence>
<feature type="domain" description="PGG" evidence="8">
    <location>
        <begin position="406"/>
        <end position="516"/>
    </location>
</feature>
<feature type="domain" description="PGG" evidence="8">
    <location>
        <begin position="31"/>
        <end position="122"/>
    </location>
</feature>
<organism evidence="9">
    <name type="scientific">Salix viminalis</name>
    <name type="common">Common osier</name>
    <name type="synonym">Basket willow</name>
    <dbReference type="NCBI Taxonomy" id="40686"/>
    <lineage>
        <taxon>Eukaryota</taxon>
        <taxon>Viridiplantae</taxon>
        <taxon>Streptophyta</taxon>
        <taxon>Embryophyta</taxon>
        <taxon>Tracheophyta</taxon>
        <taxon>Spermatophyta</taxon>
        <taxon>Magnoliopsida</taxon>
        <taxon>eudicotyledons</taxon>
        <taxon>Gunneridae</taxon>
        <taxon>Pentapetalae</taxon>
        <taxon>rosids</taxon>
        <taxon>fabids</taxon>
        <taxon>Malpighiales</taxon>
        <taxon>Salicaceae</taxon>
        <taxon>Saliceae</taxon>
        <taxon>Salix</taxon>
    </lineage>
</organism>
<feature type="domain" description="PGG" evidence="8">
    <location>
        <begin position="847"/>
        <end position="958"/>
    </location>
</feature>
<feature type="domain" description="PGG" evidence="8">
    <location>
        <begin position="653"/>
        <end position="769"/>
    </location>
</feature>
<gene>
    <name evidence="9" type="ORF">SVIM_LOCUS340081</name>
</gene>
<keyword evidence="5" id="KW-0040">ANK repeat</keyword>
<keyword evidence="3" id="KW-0677">Repeat</keyword>
<dbReference type="PANTHER" id="PTHR24186:SF56">
    <property type="entry name" value="PGG DOMAIN-CONTAINING PROTEIN"/>
    <property type="match status" value="1"/>
</dbReference>
<feature type="transmembrane region" description="Helical" evidence="7">
    <location>
        <begin position="309"/>
        <end position="332"/>
    </location>
</feature>
<proteinExistence type="predicted"/>
<feature type="transmembrane region" description="Helical" evidence="7">
    <location>
        <begin position="756"/>
        <end position="773"/>
    </location>
</feature>
<dbReference type="EMBL" id="CAADRP010001741">
    <property type="protein sequence ID" value="VFU50825.1"/>
    <property type="molecule type" value="Genomic_DNA"/>
</dbReference>
<dbReference type="PANTHER" id="PTHR24186">
    <property type="entry name" value="PROTEIN PHOSPHATASE 1 REGULATORY SUBUNIT"/>
    <property type="match status" value="1"/>
</dbReference>
<dbReference type="GO" id="GO:0005886">
    <property type="term" value="C:plasma membrane"/>
    <property type="evidence" value="ECO:0007669"/>
    <property type="project" value="TreeGrafter"/>
</dbReference>
<feature type="transmembrane region" description="Helical" evidence="7">
    <location>
        <begin position="475"/>
        <end position="496"/>
    </location>
</feature>
<feature type="transmembrane region" description="Helical" evidence="7">
    <location>
        <begin position="368"/>
        <end position="388"/>
    </location>
</feature>
<feature type="transmembrane region" description="Helical" evidence="7">
    <location>
        <begin position="245"/>
        <end position="262"/>
    </location>
</feature>
<feature type="transmembrane region" description="Helical" evidence="7">
    <location>
        <begin position="1138"/>
        <end position="1156"/>
    </location>
</feature>
<evidence type="ECO:0000256" key="5">
    <source>
        <dbReference type="ARBA" id="ARBA00023043"/>
    </source>
</evidence>
<evidence type="ECO:0000256" key="1">
    <source>
        <dbReference type="ARBA" id="ARBA00004141"/>
    </source>
</evidence>
<feature type="transmembrane region" description="Helical" evidence="7">
    <location>
        <begin position="1021"/>
        <end position="1038"/>
    </location>
</feature>
<feature type="transmembrane region" description="Helical" evidence="7">
    <location>
        <begin position="627"/>
        <end position="644"/>
    </location>
</feature>
<feature type="transmembrane region" description="Helical" evidence="7">
    <location>
        <begin position="128"/>
        <end position="146"/>
    </location>
</feature>
<evidence type="ECO:0000313" key="9">
    <source>
        <dbReference type="EMBL" id="VFU50825.1"/>
    </source>
</evidence>
<feature type="transmembrane region" description="Helical" evidence="7">
    <location>
        <begin position="532"/>
        <end position="552"/>
    </location>
</feature>
<feature type="transmembrane region" description="Helical" evidence="7">
    <location>
        <begin position="573"/>
        <end position="596"/>
    </location>
</feature>
<reference evidence="9" key="1">
    <citation type="submission" date="2019-03" db="EMBL/GenBank/DDBJ databases">
        <authorList>
            <person name="Mank J."/>
            <person name="Almeida P."/>
        </authorList>
    </citation>
    <scope>NUCLEOTIDE SEQUENCE</scope>
    <source>
        <strain evidence="9">78183</strain>
    </source>
</reference>
<name>A0A6N2M9K0_SALVM</name>
<protein>
    <recommendedName>
        <fullName evidence="8">PGG domain-containing protein</fullName>
    </recommendedName>
</protein>
<comment type="subcellular location">
    <subcellularLocation>
        <location evidence="1">Membrane</location>
        <topology evidence="1">Multi-pass membrane protein</topology>
    </subcellularLocation>
</comment>
<dbReference type="InterPro" id="IPR026961">
    <property type="entry name" value="PGG_dom"/>
</dbReference>
<evidence type="ECO:0000256" key="4">
    <source>
        <dbReference type="ARBA" id="ARBA00022989"/>
    </source>
</evidence>
<feature type="transmembrane region" description="Helical" evidence="7">
    <location>
        <begin position="656"/>
        <end position="674"/>
    </location>
</feature>
<evidence type="ECO:0000256" key="7">
    <source>
        <dbReference type="SAM" id="Phobius"/>
    </source>
</evidence>
<feature type="transmembrane region" description="Helical" evidence="7">
    <location>
        <begin position="152"/>
        <end position="167"/>
    </location>
</feature>
<feature type="transmembrane region" description="Helical" evidence="7">
    <location>
        <begin position="1085"/>
        <end position="1106"/>
    </location>
</feature>